<dbReference type="Pfam" id="PF11377">
    <property type="entry name" value="DUF3180"/>
    <property type="match status" value="1"/>
</dbReference>
<dbReference type="KEGG" id="baqk:QN215_03440"/>
<evidence type="ECO:0000256" key="1">
    <source>
        <dbReference type="SAM" id="MobiDB-lite"/>
    </source>
</evidence>
<protein>
    <submittedName>
        <fullName evidence="3">DUF3180 domain-containing protein</fullName>
    </submittedName>
</protein>
<dbReference type="RefSeq" id="WP_369344721.1">
    <property type="nucleotide sequence ID" value="NZ_CP129674.1"/>
</dbReference>
<gene>
    <name evidence="3" type="ORF">QN215_03440</name>
</gene>
<evidence type="ECO:0000313" key="3">
    <source>
        <dbReference type="EMBL" id="XDS45183.1"/>
    </source>
</evidence>
<sequence length="179" mass="19698">MKARRTPWWYYLVAVVVGAAAGFAMSALTQASQFSLMGAPWVVPVLLVALGAYVFYEAYQVHLYVKGDRDELDPIRAVNTLVISKALALAGAALAGWYGVQLIMSLSHAEAQYFKTVIIECAICTVVSVVDMIVGIVSEWLCQLPPREGPEHPKTIAAKRKRKLASSRANKTFNRVSRR</sequence>
<dbReference type="EMBL" id="CP129674">
    <property type="protein sequence ID" value="XDS45183.1"/>
    <property type="molecule type" value="Genomic_DNA"/>
</dbReference>
<keyword evidence="2" id="KW-0472">Membrane</keyword>
<feature type="compositionally biased region" description="Polar residues" evidence="1">
    <location>
        <begin position="167"/>
        <end position="179"/>
    </location>
</feature>
<keyword evidence="2" id="KW-1133">Transmembrane helix</keyword>
<proteinExistence type="predicted"/>
<feature type="transmembrane region" description="Helical" evidence="2">
    <location>
        <begin position="112"/>
        <end position="137"/>
    </location>
</feature>
<dbReference type="AlphaFoldDB" id="A0AB39U851"/>
<accession>A0AB39U851</accession>
<reference evidence="3" key="1">
    <citation type="submission" date="2023-07" db="EMBL/GenBank/DDBJ databases">
        <title>Bifidobacterium aquikefiriaerophilum sp. nov. and Bifidobacterium eccum sp. nov., isolated from water kefir.</title>
        <authorList>
            <person name="Breselge S."/>
            <person name="Bellassi P."/>
            <person name="Barcenilla C."/>
            <person name="Alvarez-Ordonez A."/>
            <person name="Morelli L."/>
            <person name="Cotter P.D."/>
        </authorList>
    </citation>
    <scope>NUCLEOTIDE SEQUENCE</scope>
    <source>
        <strain evidence="3">WK041_4_12</strain>
    </source>
</reference>
<feature type="transmembrane region" description="Helical" evidence="2">
    <location>
        <begin position="41"/>
        <end position="59"/>
    </location>
</feature>
<name>A0AB39U851_9BIFI</name>
<keyword evidence="2" id="KW-0812">Transmembrane</keyword>
<feature type="region of interest" description="Disordered" evidence="1">
    <location>
        <begin position="152"/>
        <end position="179"/>
    </location>
</feature>
<feature type="transmembrane region" description="Helical" evidence="2">
    <location>
        <begin position="80"/>
        <end position="100"/>
    </location>
</feature>
<organism evidence="3">
    <name type="scientific">Bifidobacterium aquikefiricola</name>
    <dbReference type="NCBI Taxonomy" id="3059038"/>
    <lineage>
        <taxon>Bacteria</taxon>
        <taxon>Bacillati</taxon>
        <taxon>Actinomycetota</taxon>
        <taxon>Actinomycetes</taxon>
        <taxon>Bifidobacteriales</taxon>
        <taxon>Bifidobacteriaceae</taxon>
        <taxon>Bifidobacterium</taxon>
    </lineage>
</organism>
<evidence type="ECO:0000256" key="2">
    <source>
        <dbReference type="SAM" id="Phobius"/>
    </source>
</evidence>
<dbReference type="InterPro" id="IPR021517">
    <property type="entry name" value="DUF3180"/>
</dbReference>